<dbReference type="SUPFAM" id="SSF51430">
    <property type="entry name" value="NAD(P)-linked oxidoreductase"/>
    <property type="match status" value="1"/>
</dbReference>
<dbReference type="RefSeq" id="WP_013486054.1">
    <property type="nucleotide sequence ID" value="NC_014828.1"/>
</dbReference>
<evidence type="ECO:0000256" key="1">
    <source>
        <dbReference type="ARBA" id="ARBA00007905"/>
    </source>
</evidence>
<dbReference type="InterPro" id="IPR036812">
    <property type="entry name" value="NAD(P)_OxRdtase_dom_sf"/>
</dbReference>
<feature type="binding site" evidence="5">
    <location>
        <position position="113"/>
    </location>
    <ligand>
        <name>substrate</name>
    </ligand>
</feature>
<dbReference type="PANTHER" id="PTHR43827:SF3">
    <property type="entry name" value="NADP-DEPENDENT OXIDOREDUCTASE DOMAIN-CONTAINING PROTEIN"/>
    <property type="match status" value="1"/>
</dbReference>
<accession>E6U426</accession>
<dbReference type="Gene3D" id="3.20.20.100">
    <property type="entry name" value="NADP-dependent oxidoreductase domain"/>
    <property type="match status" value="1"/>
</dbReference>
<evidence type="ECO:0000256" key="6">
    <source>
        <dbReference type="PIRSR" id="PIRSR000097-3"/>
    </source>
</evidence>
<keyword evidence="2" id="KW-0521">NADP</keyword>
<dbReference type="FunFam" id="3.20.20.100:FF:000002">
    <property type="entry name" value="2,5-diketo-D-gluconic acid reductase A"/>
    <property type="match status" value="1"/>
</dbReference>
<feature type="site" description="Lowers pKa of active site Tyr" evidence="6">
    <location>
        <position position="80"/>
    </location>
</feature>
<dbReference type="InterPro" id="IPR018170">
    <property type="entry name" value="Aldo/ket_reductase_CS"/>
</dbReference>
<dbReference type="PROSITE" id="PS00063">
    <property type="entry name" value="ALDOKETO_REDUCTASE_3"/>
    <property type="match status" value="1"/>
</dbReference>
<evidence type="ECO:0000256" key="5">
    <source>
        <dbReference type="PIRSR" id="PIRSR000097-2"/>
    </source>
</evidence>
<dbReference type="eggNOG" id="COG0656">
    <property type="taxonomic scope" value="Bacteria"/>
</dbReference>
<evidence type="ECO:0000313" key="9">
    <source>
        <dbReference type="Proteomes" id="UP000001551"/>
    </source>
</evidence>
<dbReference type="HOGENOM" id="CLU_023205_0_1_9"/>
<dbReference type="KEGG" id="eha:Ethha_2189"/>
<evidence type="ECO:0000313" key="8">
    <source>
        <dbReference type="EMBL" id="ADU27706.1"/>
    </source>
</evidence>
<evidence type="ECO:0000256" key="4">
    <source>
        <dbReference type="PIRSR" id="PIRSR000097-1"/>
    </source>
</evidence>
<dbReference type="CDD" id="cd19132">
    <property type="entry name" value="AKR_AKR5D1_E1"/>
    <property type="match status" value="1"/>
</dbReference>
<dbReference type="EMBL" id="CP002400">
    <property type="protein sequence ID" value="ADU27706.1"/>
    <property type="molecule type" value="Genomic_DNA"/>
</dbReference>
<dbReference type="PANTHER" id="PTHR43827">
    <property type="entry name" value="2,5-DIKETO-D-GLUCONIC ACID REDUCTASE"/>
    <property type="match status" value="1"/>
</dbReference>
<dbReference type="PRINTS" id="PR00069">
    <property type="entry name" value="ALDKETRDTASE"/>
</dbReference>
<comment type="similarity">
    <text evidence="1">Belongs to the aldo/keto reductase family.</text>
</comment>
<protein>
    <submittedName>
        <fullName evidence="8">Aldo/keto reductase</fullName>
    </submittedName>
</protein>
<dbReference type="Pfam" id="PF00248">
    <property type="entry name" value="Aldo_ket_red"/>
    <property type="match status" value="1"/>
</dbReference>
<keyword evidence="3" id="KW-0560">Oxidoreductase</keyword>
<dbReference type="InterPro" id="IPR023210">
    <property type="entry name" value="NADP_OxRdtase_dom"/>
</dbReference>
<name>E6U426_ETHHY</name>
<dbReference type="PROSITE" id="PS00062">
    <property type="entry name" value="ALDOKETO_REDUCTASE_2"/>
    <property type="match status" value="1"/>
</dbReference>
<dbReference type="GO" id="GO:0016616">
    <property type="term" value="F:oxidoreductase activity, acting on the CH-OH group of donors, NAD or NADP as acceptor"/>
    <property type="evidence" value="ECO:0007669"/>
    <property type="project" value="UniProtKB-ARBA"/>
</dbReference>
<dbReference type="STRING" id="663278.Ethha_2189"/>
<keyword evidence="9" id="KW-1185">Reference proteome</keyword>
<dbReference type="InterPro" id="IPR020471">
    <property type="entry name" value="AKR"/>
</dbReference>
<dbReference type="Proteomes" id="UP000001551">
    <property type="component" value="Chromosome"/>
</dbReference>
<evidence type="ECO:0000259" key="7">
    <source>
        <dbReference type="Pfam" id="PF00248"/>
    </source>
</evidence>
<gene>
    <name evidence="8" type="ordered locus">Ethha_2189</name>
</gene>
<organism evidence="8 9">
    <name type="scientific">Ethanoligenens harbinense (strain DSM 18485 / JCM 12961 / CGMCC 1.5033 / YUAN-3)</name>
    <dbReference type="NCBI Taxonomy" id="663278"/>
    <lineage>
        <taxon>Bacteria</taxon>
        <taxon>Bacillati</taxon>
        <taxon>Bacillota</taxon>
        <taxon>Clostridia</taxon>
        <taxon>Eubacteriales</taxon>
        <taxon>Oscillospiraceae</taxon>
        <taxon>Ethanoligenens</taxon>
    </lineage>
</organism>
<dbReference type="PIRSF" id="PIRSF000097">
    <property type="entry name" value="AKR"/>
    <property type="match status" value="1"/>
</dbReference>
<evidence type="ECO:0000256" key="2">
    <source>
        <dbReference type="ARBA" id="ARBA00022857"/>
    </source>
</evidence>
<sequence>MANIIQNIPEITLNDGLTLPAIGFGTYLLNGAAGVNAILSAVSAGYRLLDSVFNYENEGAVGEAVRRSSVPREQMLIASKLPGRHQAYKEAVATIQESLFRAHLDYYDLYLIHWPNPGRNLYVEAWQALITARQWGLVRSIGVCNFLPEHIERLIRKTGVTPSVNQIELYPLFAQKSQLQWHREHGIVTEAWSPLGRKSKALFQNQTILDIAARHGKTLSQVILRWHTQRGAVPIPKSTTPGRQIENISIFDFTLSEEELAAITALSRPDGRTSDQDPAVYEEF</sequence>
<feature type="active site" description="Proton donor" evidence="4">
    <location>
        <position position="55"/>
    </location>
</feature>
<proteinExistence type="inferred from homology"/>
<evidence type="ECO:0000256" key="3">
    <source>
        <dbReference type="ARBA" id="ARBA00023002"/>
    </source>
</evidence>
<feature type="domain" description="NADP-dependent oxidoreductase" evidence="7">
    <location>
        <begin position="22"/>
        <end position="267"/>
    </location>
</feature>
<reference evidence="8 9" key="1">
    <citation type="submission" date="2010-12" db="EMBL/GenBank/DDBJ databases">
        <title>Complete sequence of Ethanoligenens harbinense YUAN-3.</title>
        <authorList>
            <person name="Lucas S."/>
            <person name="Copeland A."/>
            <person name="Lapidus A."/>
            <person name="Cheng J.-F."/>
            <person name="Bruce D."/>
            <person name="Goodwin L."/>
            <person name="Pitluck S."/>
            <person name="Chertkov O."/>
            <person name="Misra M."/>
            <person name="Detter J.C."/>
            <person name="Han C."/>
            <person name="Tapia R."/>
            <person name="Land M."/>
            <person name="Hauser L."/>
            <person name="Jeffries C."/>
            <person name="Kyrpides N."/>
            <person name="Ivanova N."/>
            <person name="Mikhailova N."/>
            <person name="Wang A."/>
            <person name="Mouttaki H."/>
            <person name="He Z."/>
            <person name="Zhou J."/>
            <person name="Hemme C.L."/>
            <person name="Woyke T."/>
        </authorList>
    </citation>
    <scope>NUCLEOTIDE SEQUENCE [LARGE SCALE GENOMIC DNA]</scope>
    <source>
        <strain evidence="9">DSM 18485 / JCM 12961 / CGMCC 1.5033 / YUAN-3</strain>
    </source>
</reference>
<dbReference type="AlphaFoldDB" id="E6U426"/>